<organism evidence="12 13">
    <name type="scientific">Leeia speluncae</name>
    <dbReference type="NCBI Taxonomy" id="2884804"/>
    <lineage>
        <taxon>Bacteria</taxon>
        <taxon>Pseudomonadati</taxon>
        <taxon>Pseudomonadota</taxon>
        <taxon>Betaproteobacteria</taxon>
        <taxon>Neisseriales</taxon>
        <taxon>Leeiaceae</taxon>
        <taxon>Leeia</taxon>
    </lineage>
</organism>
<evidence type="ECO:0000256" key="4">
    <source>
        <dbReference type="ARBA" id="ARBA00022475"/>
    </source>
</evidence>
<comment type="subcellular location">
    <subcellularLocation>
        <location evidence="10">Cell inner membrane</location>
    </subcellularLocation>
    <subcellularLocation>
        <location evidence="2">Cell membrane</location>
        <topology evidence="2">Single-pass membrane protein</topology>
    </subcellularLocation>
</comment>
<keyword evidence="8" id="KW-1133">Transmembrane helix</keyword>
<keyword evidence="9 10" id="KW-0472">Membrane</keyword>
<evidence type="ECO:0000256" key="3">
    <source>
        <dbReference type="ARBA" id="ARBA00008281"/>
    </source>
</evidence>
<evidence type="ECO:0000256" key="7">
    <source>
        <dbReference type="ARBA" id="ARBA00022779"/>
    </source>
</evidence>
<keyword evidence="12" id="KW-0966">Cell projection</keyword>
<dbReference type="RefSeq" id="WP_227180351.1">
    <property type="nucleotide sequence ID" value="NZ_JAJBZT010000004.1"/>
</dbReference>
<keyword evidence="10" id="KW-0997">Cell inner membrane</keyword>
<evidence type="ECO:0000256" key="8">
    <source>
        <dbReference type="ARBA" id="ARBA00022989"/>
    </source>
</evidence>
<evidence type="ECO:0000256" key="6">
    <source>
        <dbReference type="ARBA" id="ARBA00022692"/>
    </source>
</evidence>
<evidence type="ECO:0000256" key="10">
    <source>
        <dbReference type="RuleBase" id="RU364125"/>
    </source>
</evidence>
<dbReference type="Proteomes" id="UP001165395">
    <property type="component" value="Unassembled WGS sequence"/>
</dbReference>
<comment type="similarity">
    <text evidence="3 10">Belongs to the FliL family.</text>
</comment>
<keyword evidence="13" id="KW-1185">Reference proteome</keyword>
<evidence type="ECO:0000256" key="5">
    <source>
        <dbReference type="ARBA" id="ARBA00022500"/>
    </source>
</evidence>
<dbReference type="EMBL" id="JAJBZT010000004">
    <property type="protein sequence ID" value="MCB6183569.1"/>
    <property type="molecule type" value="Genomic_DNA"/>
</dbReference>
<accession>A0ABS8D5T6</accession>
<protein>
    <recommendedName>
        <fullName evidence="10">Flagellar protein FliL</fullName>
    </recommendedName>
</protein>
<feature type="compositionally biased region" description="Basic and acidic residues" evidence="11">
    <location>
        <begin position="35"/>
        <end position="55"/>
    </location>
</feature>
<comment type="caution">
    <text evidence="12">The sequence shown here is derived from an EMBL/GenBank/DDBJ whole genome shotgun (WGS) entry which is preliminary data.</text>
</comment>
<proteinExistence type="inferred from homology"/>
<feature type="region of interest" description="Disordered" evidence="11">
    <location>
        <begin position="35"/>
        <end position="71"/>
    </location>
</feature>
<keyword evidence="6" id="KW-0812">Transmembrane</keyword>
<name>A0ABS8D5T6_9NEIS</name>
<evidence type="ECO:0000256" key="2">
    <source>
        <dbReference type="ARBA" id="ARBA00004162"/>
    </source>
</evidence>
<reference evidence="12" key="1">
    <citation type="submission" date="2021-10" db="EMBL/GenBank/DDBJ databases">
        <title>The complete genome sequence of Leeia sp. TBRC 13508.</title>
        <authorList>
            <person name="Charoenyingcharoen P."/>
            <person name="Yukphan P."/>
        </authorList>
    </citation>
    <scope>NUCLEOTIDE SEQUENCE</scope>
    <source>
        <strain evidence="12">TBRC 13508</strain>
    </source>
</reference>
<evidence type="ECO:0000256" key="9">
    <source>
        <dbReference type="ARBA" id="ARBA00023136"/>
    </source>
</evidence>
<keyword evidence="12" id="KW-0282">Flagellum</keyword>
<dbReference type="InterPro" id="IPR005503">
    <property type="entry name" value="FliL"/>
</dbReference>
<gene>
    <name evidence="12" type="ORF">LIN78_08415</name>
</gene>
<dbReference type="PANTHER" id="PTHR35091">
    <property type="entry name" value="FLAGELLAR PROTEIN FLIL"/>
    <property type="match status" value="1"/>
</dbReference>
<keyword evidence="12" id="KW-0969">Cilium</keyword>
<evidence type="ECO:0000256" key="11">
    <source>
        <dbReference type="SAM" id="MobiDB-lite"/>
    </source>
</evidence>
<dbReference type="Pfam" id="PF03748">
    <property type="entry name" value="FliL"/>
    <property type="match status" value="1"/>
</dbReference>
<keyword evidence="4" id="KW-1003">Cell membrane</keyword>
<sequence>MKKIIIIVVALLVVAGGVGGGVWFFMSKQHPAKPAGEKAAKAEEGDAEAEAKADEGDAADEEEGDHEKKPPVFYKIDRFVVNVDGDPEKRGVMSVEVQAELADAKKQEKMEAYKPKIQSELILLFGAQKFGELSTPEGKTKLLEEVRDKINEVIGASSPKKGAKSVAFTSLILEER</sequence>
<evidence type="ECO:0000256" key="1">
    <source>
        <dbReference type="ARBA" id="ARBA00002254"/>
    </source>
</evidence>
<dbReference type="PANTHER" id="PTHR35091:SF2">
    <property type="entry name" value="FLAGELLAR PROTEIN FLIL"/>
    <property type="match status" value="1"/>
</dbReference>
<evidence type="ECO:0000313" key="13">
    <source>
        <dbReference type="Proteomes" id="UP001165395"/>
    </source>
</evidence>
<comment type="function">
    <text evidence="1 10">Controls the rotational direction of flagella during chemotaxis.</text>
</comment>
<keyword evidence="5 10" id="KW-0145">Chemotaxis</keyword>
<evidence type="ECO:0000313" key="12">
    <source>
        <dbReference type="EMBL" id="MCB6183569.1"/>
    </source>
</evidence>
<keyword evidence="7 10" id="KW-0283">Flagellar rotation</keyword>